<name>A0A819SFC1_9BILA</name>
<dbReference type="InterPro" id="IPR025252">
    <property type="entry name" value="DUF4200"/>
</dbReference>
<feature type="coiled-coil region" evidence="2">
    <location>
        <begin position="2"/>
        <end position="82"/>
    </location>
</feature>
<sequence length="341" mass="40511">TLNVKRNEIERLENHLREEERLLIKSEKNIAEDLVLFDQFLDISNRNASDAASRADEESRRKEELLNEIKQLQKILITYHNDQNHLIDTLKQSCRYQQFLFKFAPEEWRVDILKDLESQCAENRSNDSSIIIEPDTQKTIHENYSLYFTKPEQLLDIFTEMEEKSLPLVQKSQYTCETLDKIHSTINLTINEQNSQVEQLQIKITQLVNLIKHETEHEISCQNLLIQYKNEKDHSSIEQLKQTIEILYKKYIISDDIGISTIHMLQMIENKIKSLFNTIEHMDSSTLVEAEKFREITVRTLEREEKLQQEKLINELKHKKTLLRSSAPPYRKVYIYIYADI</sequence>
<dbReference type="PANTHER" id="PTHR21683">
    <property type="entry name" value="COILED-COIL DOMAIN-CONTAINING PROTEIN 42 LIKE-2-LIKE-RELATED"/>
    <property type="match status" value="1"/>
</dbReference>
<dbReference type="InterPro" id="IPR051147">
    <property type="entry name" value="CFAP_domain-containing"/>
</dbReference>
<dbReference type="Proteomes" id="UP000663881">
    <property type="component" value="Unassembled WGS sequence"/>
</dbReference>
<evidence type="ECO:0000256" key="1">
    <source>
        <dbReference type="ARBA" id="ARBA00023054"/>
    </source>
</evidence>
<proteinExistence type="predicted"/>
<feature type="domain" description="DUF4200" evidence="3">
    <location>
        <begin position="2"/>
        <end position="105"/>
    </location>
</feature>
<keyword evidence="1 2" id="KW-0175">Coiled coil</keyword>
<evidence type="ECO:0000256" key="2">
    <source>
        <dbReference type="SAM" id="Coils"/>
    </source>
</evidence>
<gene>
    <name evidence="4" type="ORF">OKA104_LOCUS33234</name>
</gene>
<evidence type="ECO:0000313" key="4">
    <source>
        <dbReference type="EMBL" id="CAF4058517.1"/>
    </source>
</evidence>
<evidence type="ECO:0000259" key="3">
    <source>
        <dbReference type="Pfam" id="PF13863"/>
    </source>
</evidence>
<reference evidence="4" key="1">
    <citation type="submission" date="2021-02" db="EMBL/GenBank/DDBJ databases">
        <authorList>
            <person name="Nowell W R."/>
        </authorList>
    </citation>
    <scope>NUCLEOTIDE SEQUENCE</scope>
</reference>
<evidence type="ECO:0000313" key="5">
    <source>
        <dbReference type="Proteomes" id="UP000663881"/>
    </source>
</evidence>
<feature type="non-terminal residue" evidence="4">
    <location>
        <position position="341"/>
    </location>
</feature>
<comment type="caution">
    <text evidence="4">The sequence shown here is derived from an EMBL/GenBank/DDBJ whole genome shotgun (WGS) entry which is preliminary data.</text>
</comment>
<dbReference type="EMBL" id="CAJOAY010004184">
    <property type="protein sequence ID" value="CAF4058517.1"/>
    <property type="molecule type" value="Genomic_DNA"/>
</dbReference>
<accession>A0A819SFC1</accession>
<organism evidence="4 5">
    <name type="scientific">Adineta steineri</name>
    <dbReference type="NCBI Taxonomy" id="433720"/>
    <lineage>
        <taxon>Eukaryota</taxon>
        <taxon>Metazoa</taxon>
        <taxon>Spiralia</taxon>
        <taxon>Gnathifera</taxon>
        <taxon>Rotifera</taxon>
        <taxon>Eurotatoria</taxon>
        <taxon>Bdelloidea</taxon>
        <taxon>Adinetida</taxon>
        <taxon>Adinetidae</taxon>
        <taxon>Adineta</taxon>
    </lineage>
</organism>
<protein>
    <recommendedName>
        <fullName evidence="3">DUF4200 domain-containing protein</fullName>
    </recommendedName>
</protein>
<dbReference type="AlphaFoldDB" id="A0A819SFC1"/>
<dbReference type="Pfam" id="PF13863">
    <property type="entry name" value="DUF4200"/>
    <property type="match status" value="1"/>
</dbReference>
<dbReference type="PANTHER" id="PTHR21683:SF3">
    <property type="entry name" value="CILIA AND FLAGELLA ASSOCIATED PROTEIN 100"/>
    <property type="match status" value="1"/>
</dbReference>
<dbReference type="GO" id="GO:0005856">
    <property type="term" value="C:cytoskeleton"/>
    <property type="evidence" value="ECO:0007669"/>
    <property type="project" value="UniProtKB-ARBA"/>
</dbReference>